<proteinExistence type="predicted"/>
<keyword evidence="2" id="KW-1185">Reference proteome</keyword>
<comment type="caution">
    <text evidence="1">The sequence shown here is derived from an EMBL/GenBank/DDBJ whole genome shotgun (WGS) entry which is preliminary data.</text>
</comment>
<sequence length="39" mass="4828">MASRFIRNLQNSFYKKFRFLNELQSNFFLNRIGFVDFFA</sequence>
<evidence type="ECO:0000313" key="1">
    <source>
        <dbReference type="EMBL" id="EQA46177.1"/>
    </source>
</evidence>
<accession>T0FF04</accession>
<reference evidence="1" key="1">
    <citation type="submission" date="2013-05" db="EMBL/GenBank/DDBJ databases">
        <authorList>
            <person name="Harkins D.M."/>
            <person name="Durkin A.S."/>
            <person name="Brinkac L.M."/>
            <person name="Haft D.H."/>
            <person name="Selengut J.D."/>
            <person name="Sanka R."/>
            <person name="DePew J."/>
            <person name="Purushe J."/>
            <person name="Hartskeerl R.A."/>
            <person name="Ahmed A."/>
            <person name="van der Linden H."/>
            <person name="Goris M.G.A."/>
            <person name="Vinetz J.M."/>
            <person name="Sutton G.G."/>
            <person name="Nierman W.C."/>
            <person name="Fouts D.E."/>
        </authorList>
    </citation>
    <scope>NUCLEOTIDE SEQUENCE [LARGE SCALE GENOMIC DNA]</scope>
    <source>
        <strain evidence="1">5399</strain>
    </source>
</reference>
<dbReference type="EMBL" id="AHMO02000008">
    <property type="protein sequence ID" value="EQA46177.1"/>
    <property type="molecule type" value="Genomic_DNA"/>
</dbReference>
<evidence type="ECO:0000313" key="2">
    <source>
        <dbReference type="Proteomes" id="UP000015454"/>
    </source>
</evidence>
<protein>
    <submittedName>
        <fullName evidence="1">Uncharacterized protein</fullName>
    </submittedName>
</protein>
<dbReference type="STRING" id="1049789.LEP1GSC050_3053"/>
<gene>
    <name evidence="1" type="ORF">LEP1GSC050_3053</name>
</gene>
<name>T0FF04_9LEPT</name>
<dbReference type="Proteomes" id="UP000015454">
    <property type="component" value="Unassembled WGS sequence"/>
</dbReference>
<dbReference type="AlphaFoldDB" id="T0FF04"/>
<organism evidence="1 2">
    <name type="scientific">Leptospira broomii serovar Hurstbridge str. 5399</name>
    <dbReference type="NCBI Taxonomy" id="1049789"/>
    <lineage>
        <taxon>Bacteria</taxon>
        <taxon>Pseudomonadati</taxon>
        <taxon>Spirochaetota</taxon>
        <taxon>Spirochaetia</taxon>
        <taxon>Leptospirales</taxon>
        <taxon>Leptospiraceae</taxon>
        <taxon>Leptospira</taxon>
    </lineage>
</organism>